<dbReference type="SMART" id="SM00369">
    <property type="entry name" value="LRR_TYP"/>
    <property type="match status" value="6"/>
</dbReference>
<keyword evidence="4" id="KW-1185">Reference proteome</keyword>
<reference evidence="3" key="1">
    <citation type="submission" date="2020-06" db="EMBL/GenBank/DDBJ databases">
        <authorList>
            <consortium name="Plant Systems Biology data submission"/>
        </authorList>
    </citation>
    <scope>NUCLEOTIDE SEQUENCE</scope>
    <source>
        <strain evidence="3">D6</strain>
    </source>
</reference>
<evidence type="ECO:0000313" key="4">
    <source>
        <dbReference type="Proteomes" id="UP001153069"/>
    </source>
</evidence>
<dbReference type="Pfam" id="PF13855">
    <property type="entry name" value="LRR_8"/>
    <property type="match status" value="1"/>
</dbReference>
<dbReference type="Gene3D" id="3.80.10.10">
    <property type="entry name" value="Ribonuclease Inhibitor"/>
    <property type="match status" value="3"/>
</dbReference>
<sequence length="347" mass="38398">MVVGTAGQKITQIGQQFHETVSPELTHLVLRSHLIKTMEGLEGLKHLQLLELYDNMVDELKNLNDGEDGTPGSTLTILDMSYNVIRDMEPVSFCPNLTELYLANNKLKSMAGLKGLSKLRKIDLGANRIRVMDGEELSGLVSLEELWLGKNKIEKIEGLENLKKLRRLDVQSNRISEVENLTSQNDTLEELYLAHNGITSEGITAESGLAQTFPKLNVLDLSRNRIISTAPLAHLISLEELWLSGNKIASFTDVEPLSALGSHGLDTLYLEYNPVADEFEYRKKLAELIASLKQIDATMIGGLAQHGILAARNGGTAETVEEQMRRLQDAAIARAKQQTEAQKKTAE</sequence>
<keyword evidence="2" id="KW-0677">Repeat</keyword>
<accession>A0A9N8DBM1</accession>
<organism evidence="3 4">
    <name type="scientific">Seminavis robusta</name>
    <dbReference type="NCBI Taxonomy" id="568900"/>
    <lineage>
        <taxon>Eukaryota</taxon>
        <taxon>Sar</taxon>
        <taxon>Stramenopiles</taxon>
        <taxon>Ochrophyta</taxon>
        <taxon>Bacillariophyta</taxon>
        <taxon>Bacillariophyceae</taxon>
        <taxon>Bacillariophycidae</taxon>
        <taxon>Naviculales</taxon>
        <taxon>Naviculaceae</taxon>
        <taxon>Seminavis</taxon>
    </lineage>
</organism>
<comment type="caution">
    <text evidence="3">The sequence shown here is derived from an EMBL/GenBank/DDBJ whole genome shotgun (WGS) entry which is preliminary data.</text>
</comment>
<dbReference type="AlphaFoldDB" id="A0A9N8DBM1"/>
<dbReference type="SUPFAM" id="SSF52058">
    <property type="entry name" value="L domain-like"/>
    <property type="match status" value="1"/>
</dbReference>
<dbReference type="Pfam" id="PF13516">
    <property type="entry name" value="LRR_6"/>
    <property type="match status" value="1"/>
</dbReference>
<gene>
    <name evidence="3" type="ORF">SEMRO_67_G037660.1</name>
</gene>
<evidence type="ECO:0000313" key="3">
    <source>
        <dbReference type="EMBL" id="CAB9499719.1"/>
    </source>
</evidence>
<dbReference type="EMBL" id="CAICTM010000066">
    <property type="protein sequence ID" value="CAB9499719.1"/>
    <property type="molecule type" value="Genomic_DNA"/>
</dbReference>
<name>A0A9N8DBM1_9STRA</name>
<dbReference type="PROSITE" id="PS51450">
    <property type="entry name" value="LRR"/>
    <property type="match status" value="6"/>
</dbReference>
<proteinExistence type="predicted"/>
<protein>
    <submittedName>
        <fullName evidence="3">Leucine rich repeat</fullName>
    </submittedName>
</protein>
<dbReference type="OrthoDB" id="7451790at2759"/>
<dbReference type="GO" id="GO:0005737">
    <property type="term" value="C:cytoplasm"/>
    <property type="evidence" value="ECO:0007669"/>
    <property type="project" value="TreeGrafter"/>
</dbReference>
<evidence type="ECO:0000256" key="2">
    <source>
        <dbReference type="ARBA" id="ARBA00022737"/>
    </source>
</evidence>
<dbReference type="Pfam" id="PF12799">
    <property type="entry name" value="LRR_4"/>
    <property type="match status" value="2"/>
</dbReference>
<dbReference type="InterPro" id="IPR001611">
    <property type="entry name" value="Leu-rich_rpt"/>
</dbReference>
<evidence type="ECO:0000256" key="1">
    <source>
        <dbReference type="ARBA" id="ARBA00022614"/>
    </source>
</evidence>
<dbReference type="Proteomes" id="UP001153069">
    <property type="component" value="Unassembled WGS sequence"/>
</dbReference>
<dbReference type="InterPro" id="IPR025875">
    <property type="entry name" value="Leu-rich_rpt_4"/>
</dbReference>
<dbReference type="SMART" id="SM00365">
    <property type="entry name" value="LRR_SD22"/>
    <property type="match status" value="10"/>
</dbReference>
<keyword evidence="1" id="KW-0433">Leucine-rich repeat</keyword>
<dbReference type="InterPro" id="IPR003591">
    <property type="entry name" value="Leu-rich_rpt_typical-subtyp"/>
</dbReference>
<dbReference type="InterPro" id="IPR032675">
    <property type="entry name" value="LRR_dom_sf"/>
</dbReference>
<dbReference type="PANTHER" id="PTHR15454">
    <property type="entry name" value="NISCHARIN RELATED"/>
    <property type="match status" value="1"/>
</dbReference>